<dbReference type="OrthoDB" id="289966at2759"/>
<sequence length="626" mass="74804">MRSHTKQLTIIQENHFQNQIIEITKIIRQGKYKAGFALINKEFERSLIMHTGWRIRIQLLRRGIVCLIKILKSYSREGNKQESQLHLVRKLQQFLLFYIEMLENQAKEYKKFYLKDILYRFSQIQLLTFSLSKQHEDVRCVLYWKPICYYKDSRFNKIKFQYNLLVGHLHFQFKLYEPAISYYNEAITECQYLLMDIINQDYHLKILEDQFYKVISWIIVTLYIVSFIYELQSDYNKLLETYKMAQWLSQITNNIGLSIFIDDKYSEYFNKYRQFLIEIKEVNQILAPLFPQSNKHHIDNTSNDYWTKINEGFYRKYNKEINLNLYSILQQPDESIYNKKLLVRLTEQETTIQSNIHTPRQHEKCKTFNSLDDVKISKQTTNNPSPQNSHRISIVTHKKSKSLKFTSDIDQILKRLPQREIETFSSLKAKKELDLYYQQKVLQSFESANQIKSLKSVKQQIQLQEELDKVCQSDMLVGKKLLKFQKYSHQRVATHSNIMKIISDISKEQEHLEGINTARLTLQGTQDIENKMRFQIQQIIKKKSIFNEGELMNLKSLVSDYETNLSKAPTIHEQPIEQSQISKNLREKNIQIVKSIEQTINRIPIEQQLKTRKSFLSRIQESMLKK</sequence>
<comment type="caution">
    <text evidence="1">The sequence shown here is derived from an EMBL/GenBank/DDBJ whole genome shotgun (WGS) entry which is preliminary data.</text>
</comment>
<organism evidence="1 2">
    <name type="scientific">Paramecium sonneborni</name>
    <dbReference type="NCBI Taxonomy" id="65129"/>
    <lineage>
        <taxon>Eukaryota</taxon>
        <taxon>Sar</taxon>
        <taxon>Alveolata</taxon>
        <taxon>Ciliophora</taxon>
        <taxon>Intramacronucleata</taxon>
        <taxon>Oligohymenophorea</taxon>
        <taxon>Peniculida</taxon>
        <taxon>Parameciidae</taxon>
        <taxon>Paramecium</taxon>
    </lineage>
</organism>
<dbReference type="AlphaFoldDB" id="A0A8S1JWN3"/>
<evidence type="ECO:0000313" key="1">
    <source>
        <dbReference type="EMBL" id="CAD8046963.1"/>
    </source>
</evidence>
<accession>A0A8S1JWN3</accession>
<keyword evidence="2" id="KW-1185">Reference proteome</keyword>
<gene>
    <name evidence="1" type="ORF">PSON_ATCC_30995.1.T0020154</name>
</gene>
<name>A0A8S1JWN3_9CILI</name>
<evidence type="ECO:0000313" key="2">
    <source>
        <dbReference type="Proteomes" id="UP000692954"/>
    </source>
</evidence>
<dbReference type="Proteomes" id="UP000692954">
    <property type="component" value="Unassembled WGS sequence"/>
</dbReference>
<proteinExistence type="predicted"/>
<protein>
    <submittedName>
        <fullName evidence="1">Uncharacterized protein</fullName>
    </submittedName>
</protein>
<dbReference type="EMBL" id="CAJJDN010000002">
    <property type="protein sequence ID" value="CAD8046963.1"/>
    <property type="molecule type" value="Genomic_DNA"/>
</dbReference>
<reference evidence="1" key="1">
    <citation type="submission" date="2021-01" db="EMBL/GenBank/DDBJ databases">
        <authorList>
            <consortium name="Genoscope - CEA"/>
            <person name="William W."/>
        </authorList>
    </citation>
    <scope>NUCLEOTIDE SEQUENCE</scope>
</reference>